<dbReference type="AlphaFoldDB" id="A0A8S1D3V5"/>
<comment type="similarity">
    <text evidence="1">Belongs to the proteasome subunit S5B/HSM3 family.</text>
</comment>
<evidence type="ECO:0000313" key="3">
    <source>
        <dbReference type="EMBL" id="CAB3376816.1"/>
    </source>
</evidence>
<dbReference type="GO" id="GO:0043248">
    <property type="term" value="P:proteasome assembly"/>
    <property type="evidence" value="ECO:0007669"/>
    <property type="project" value="InterPro"/>
</dbReference>
<evidence type="ECO:0000256" key="2">
    <source>
        <dbReference type="ARBA" id="ARBA00014933"/>
    </source>
</evidence>
<dbReference type="InterPro" id="IPR019538">
    <property type="entry name" value="PSMD5"/>
</dbReference>
<dbReference type="PANTHER" id="PTHR13554:SF10">
    <property type="entry name" value="26S PROTEASOME NON-ATPASE REGULATORY SUBUNIT 5"/>
    <property type="match status" value="1"/>
</dbReference>
<dbReference type="Pfam" id="PF10508">
    <property type="entry name" value="Proteasom_PSMB"/>
    <property type="match status" value="1"/>
</dbReference>
<keyword evidence="4" id="KW-1185">Reference proteome</keyword>
<accession>A0A8S1D3V5</accession>
<dbReference type="GO" id="GO:0005829">
    <property type="term" value="C:cytosol"/>
    <property type="evidence" value="ECO:0007669"/>
    <property type="project" value="TreeGrafter"/>
</dbReference>
<protein>
    <recommendedName>
        <fullName evidence="2">26S proteasome non-ATPase regulatory subunit 5</fullName>
    </recommendedName>
</protein>
<proteinExistence type="inferred from homology"/>
<sequence length="527" mass="59046">MDAAGFQSRIDSYAKCKDHKTVLNEFLNEVKGLSHEQRRLILPKLDFSAMFRTLVKWNNPIYAEPFYELVSLVFENCEAGRIVSENEELLLQFLTHVTPKFQVLLFSLLCRAISEGNVSCFSQVPNLMYELVRSISAEDADSDSPVLNLLEKIILMPRGAEIVFKSDIGNSLAEIMCEIPEIRFQILELASSAASGSKEGLEMVKNCQILEELETGLQGAMAHVDQVGFAATVDCYTKIGSAEWGYEELLASGILSKLEARVVEYGPGTMEDKVMPSIYMFFGAIFKHFPERALKDCPKVVPTVMNLIKISIDRAYVTRTEMEMIGMVAAKPAGKRYLATLMPSSDSVLDHLKKFVQSGSASDKVCSLETTMDLIVLKEEDQTDEMLKLTKSWFESIWISVEKLFQFCKEPFPGVNRTSIPVFVSETVQCRITGLKLLLTLTKLAWGRHEVCLLPSLLSWLVEQEACNDVHFFVNGVADAQVMQLKSDVARVILADKSIPQNVRRTLTINPQVQNDAKKMRCSSGEI</sequence>
<organism evidence="3 4">
    <name type="scientific">Cloeon dipterum</name>
    <dbReference type="NCBI Taxonomy" id="197152"/>
    <lineage>
        <taxon>Eukaryota</taxon>
        <taxon>Metazoa</taxon>
        <taxon>Ecdysozoa</taxon>
        <taxon>Arthropoda</taxon>
        <taxon>Hexapoda</taxon>
        <taxon>Insecta</taxon>
        <taxon>Pterygota</taxon>
        <taxon>Palaeoptera</taxon>
        <taxon>Ephemeroptera</taxon>
        <taxon>Pisciforma</taxon>
        <taxon>Baetidae</taxon>
        <taxon>Cloeon</taxon>
    </lineage>
</organism>
<dbReference type="InterPro" id="IPR016024">
    <property type="entry name" value="ARM-type_fold"/>
</dbReference>
<evidence type="ECO:0000313" key="4">
    <source>
        <dbReference type="Proteomes" id="UP000494165"/>
    </source>
</evidence>
<reference evidence="3 4" key="1">
    <citation type="submission" date="2020-04" db="EMBL/GenBank/DDBJ databases">
        <authorList>
            <person name="Alioto T."/>
            <person name="Alioto T."/>
            <person name="Gomez Garrido J."/>
        </authorList>
    </citation>
    <scope>NUCLEOTIDE SEQUENCE [LARGE SCALE GENOMIC DNA]</scope>
</reference>
<dbReference type="SUPFAM" id="SSF48371">
    <property type="entry name" value="ARM repeat"/>
    <property type="match status" value="1"/>
</dbReference>
<dbReference type="OrthoDB" id="10250600at2759"/>
<dbReference type="EMBL" id="CADEPI010000133">
    <property type="protein sequence ID" value="CAB3376816.1"/>
    <property type="molecule type" value="Genomic_DNA"/>
</dbReference>
<dbReference type="Proteomes" id="UP000494165">
    <property type="component" value="Unassembled WGS sequence"/>
</dbReference>
<comment type="caution">
    <text evidence="3">The sequence shown here is derived from an EMBL/GenBank/DDBJ whole genome shotgun (WGS) entry which is preliminary data.</text>
</comment>
<gene>
    <name evidence="3" type="ORF">CLODIP_2_CD12758</name>
</gene>
<name>A0A8S1D3V5_9INSE</name>
<dbReference type="PANTHER" id="PTHR13554">
    <property type="entry name" value="26S PROTEASOME NON-ATPASE REGULATORY SUBUNIT 5-RELATED"/>
    <property type="match status" value="1"/>
</dbReference>
<evidence type="ECO:0000256" key="1">
    <source>
        <dbReference type="ARBA" id="ARBA00006823"/>
    </source>
</evidence>